<sequence>MALNSRLRIVIPVVVILLALAAVLARFHDDIASVDSLFSSHKAAPAPVPAGGADDKPRPESKPEPEPEPEPKPKTPKYKPAPSYTPPPVIDPFPLLANTADDLPPIPSHNVPRKDLHREYGLDAAPPLFIGFTRQWPILLQCVVSYVTAGWPAEHIYVLENTGVQVANAQGKLSLQNPFYLNHTTLERLGVNVIRTPALLSFSQMQNMFLHTAHEKGLPYYFYSHQDVVVFSMEDGADDTHRPGDRKWEFYDEKEKEETMEPPAAGQPGYRTIYENCLRDLDTVTKRGEKWAFRWYQYDHLTLVNRAAMDSIGGWDSLIPYYATDCDMNARLMMDGWTTKHRRVGIINDISVHMEDLAALYRVPGVEPSWRDPNPPPPEQRAKEEKEAKEAEEKRQAEEKKKQGDAPPPPAETPDAPPKNPGPMDRYHAVVKAALEMTNYKYRGGNHNRNSWQKSQRGGEGEPYYYSPEGFAEAFDVLVGAGRQIFEKKWGRGKCDIGEGFGLKVADQWHVLHSDD</sequence>
<dbReference type="EMBL" id="WIGN01000179">
    <property type="protein sequence ID" value="KAF6805537.1"/>
    <property type="molecule type" value="Genomic_DNA"/>
</dbReference>
<name>A0A8H6J385_9PEZI</name>
<feature type="compositionally biased region" description="Low complexity" evidence="1">
    <location>
        <begin position="42"/>
        <end position="52"/>
    </location>
</feature>
<evidence type="ECO:0000313" key="4">
    <source>
        <dbReference type="Proteomes" id="UP000652219"/>
    </source>
</evidence>
<dbReference type="AlphaFoldDB" id="A0A8H6J385"/>
<comment type="caution">
    <text evidence="3">The sequence shown here is derived from an EMBL/GenBank/DDBJ whole genome shotgun (WGS) entry which is preliminary data.</text>
</comment>
<evidence type="ECO:0000256" key="2">
    <source>
        <dbReference type="SAM" id="SignalP"/>
    </source>
</evidence>
<feature type="region of interest" description="Disordered" evidence="1">
    <location>
        <begin position="366"/>
        <end position="425"/>
    </location>
</feature>
<feature type="region of interest" description="Disordered" evidence="1">
    <location>
        <begin position="42"/>
        <end position="83"/>
    </location>
</feature>
<keyword evidence="2" id="KW-0732">Signal</keyword>
<feature type="compositionally biased region" description="Polar residues" evidence="1">
    <location>
        <begin position="447"/>
        <end position="456"/>
    </location>
</feature>
<accession>A0A8H6J385</accession>
<protein>
    <submittedName>
        <fullName evidence="3">Glycosyl transferase family 8 protein</fullName>
    </submittedName>
</protein>
<feature type="compositionally biased region" description="Basic and acidic residues" evidence="1">
    <location>
        <begin position="380"/>
        <end position="404"/>
    </location>
</feature>
<feature type="signal peptide" evidence="2">
    <location>
        <begin position="1"/>
        <end position="25"/>
    </location>
</feature>
<gene>
    <name evidence="3" type="ORF">CSOJ01_09406</name>
</gene>
<evidence type="ECO:0000313" key="3">
    <source>
        <dbReference type="EMBL" id="KAF6805537.1"/>
    </source>
</evidence>
<evidence type="ECO:0000256" key="1">
    <source>
        <dbReference type="SAM" id="MobiDB-lite"/>
    </source>
</evidence>
<feature type="region of interest" description="Disordered" evidence="1">
    <location>
        <begin position="442"/>
        <end position="461"/>
    </location>
</feature>
<keyword evidence="4" id="KW-1185">Reference proteome</keyword>
<feature type="compositionally biased region" description="Basic and acidic residues" evidence="1">
    <location>
        <begin position="53"/>
        <end position="73"/>
    </location>
</feature>
<feature type="compositionally biased region" description="Pro residues" evidence="1">
    <location>
        <begin position="406"/>
        <end position="421"/>
    </location>
</feature>
<dbReference type="GO" id="GO:0016740">
    <property type="term" value="F:transferase activity"/>
    <property type="evidence" value="ECO:0007669"/>
    <property type="project" value="UniProtKB-KW"/>
</dbReference>
<proteinExistence type="predicted"/>
<organism evidence="3 4">
    <name type="scientific">Colletotrichum sojae</name>
    <dbReference type="NCBI Taxonomy" id="2175907"/>
    <lineage>
        <taxon>Eukaryota</taxon>
        <taxon>Fungi</taxon>
        <taxon>Dikarya</taxon>
        <taxon>Ascomycota</taxon>
        <taxon>Pezizomycotina</taxon>
        <taxon>Sordariomycetes</taxon>
        <taxon>Hypocreomycetidae</taxon>
        <taxon>Glomerellales</taxon>
        <taxon>Glomerellaceae</taxon>
        <taxon>Colletotrichum</taxon>
        <taxon>Colletotrichum orchidearum species complex</taxon>
    </lineage>
</organism>
<dbReference type="Proteomes" id="UP000652219">
    <property type="component" value="Unassembled WGS sequence"/>
</dbReference>
<keyword evidence="3" id="KW-0808">Transferase</keyword>
<reference evidence="3 4" key="1">
    <citation type="journal article" date="2020" name="Phytopathology">
        <title>Genome Sequence Resources of Colletotrichum truncatum, C. plurivorum, C. musicola, and C. sojae: Four Species Pathogenic to Soybean (Glycine max).</title>
        <authorList>
            <person name="Rogerio F."/>
            <person name="Boufleur T.R."/>
            <person name="Ciampi-Guillardi M."/>
            <person name="Sukno S.A."/>
            <person name="Thon M.R."/>
            <person name="Massola Junior N.S."/>
            <person name="Baroncelli R."/>
        </authorList>
    </citation>
    <scope>NUCLEOTIDE SEQUENCE [LARGE SCALE GENOMIC DNA]</scope>
    <source>
        <strain evidence="3 4">LFN0009</strain>
    </source>
</reference>
<feature type="chain" id="PRO_5034890067" evidence="2">
    <location>
        <begin position="26"/>
        <end position="516"/>
    </location>
</feature>